<gene>
    <name evidence="3" type="ORF">H0S81_05105</name>
</gene>
<feature type="domain" description="FAD/NAD(P)-binding" evidence="1">
    <location>
        <begin position="604"/>
        <end position="726"/>
    </location>
</feature>
<dbReference type="SUPFAM" id="SSF51971">
    <property type="entry name" value="Nucleotide-binding domain"/>
    <property type="match status" value="1"/>
</dbReference>
<accession>A0A931CXM4</accession>
<evidence type="ECO:0000259" key="2">
    <source>
        <dbReference type="Pfam" id="PF14691"/>
    </source>
</evidence>
<feature type="non-terminal residue" evidence="3">
    <location>
        <position position="896"/>
    </location>
</feature>
<dbReference type="Pfam" id="PF14691">
    <property type="entry name" value="Fer4_20"/>
    <property type="match status" value="1"/>
</dbReference>
<evidence type="ECO:0000313" key="4">
    <source>
        <dbReference type="Proteomes" id="UP000706172"/>
    </source>
</evidence>
<dbReference type="Gene3D" id="1.10.1060.10">
    <property type="entry name" value="Alpha-helical ferredoxin"/>
    <property type="match status" value="1"/>
</dbReference>
<dbReference type="GO" id="GO:0051536">
    <property type="term" value="F:iron-sulfur cluster binding"/>
    <property type="evidence" value="ECO:0007669"/>
    <property type="project" value="InterPro"/>
</dbReference>
<dbReference type="PRINTS" id="PR00469">
    <property type="entry name" value="PNDRDTASEII"/>
</dbReference>
<reference evidence="3" key="1">
    <citation type="submission" date="2020-07" db="EMBL/GenBank/DDBJ databases">
        <title>Severe corrosion of carbon steel in oil field produced water can be linked to methanogenic archaea containing a special type of NiFe hydrogenase.</title>
        <authorList>
            <person name="Lahme S."/>
            <person name="Mand J."/>
            <person name="Longwell J."/>
            <person name="Smith R."/>
            <person name="Enning D."/>
        </authorList>
    </citation>
    <scope>NUCLEOTIDE SEQUENCE</scope>
    <source>
        <strain evidence="3">MIC098Bin6</strain>
    </source>
</reference>
<evidence type="ECO:0000313" key="3">
    <source>
        <dbReference type="EMBL" id="MBG0779286.1"/>
    </source>
</evidence>
<dbReference type="Pfam" id="PF07992">
    <property type="entry name" value="Pyr_redox_2"/>
    <property type="match status" value="2"/>
</dbReference>
<dbReference type="InterPro" id="IPR036188">
    <property type="entry name" value="FAD/NAD-bd_sf"/>
</dbReference>
<feature type="domain" description="Dihydroprymidine dehydrogenase" evidence="2">
    <location>
        <begin position="2"/>
        <end position="75"/>
    </location>
</feature>
<dbReference type="PANTHER" id="PTHR42783">
    <property type="entry name" value="GLUTAMATE SYNTHASE [NADPH] SMALL CHAIN"/>
    <property type="match status" value="1"/>
</dbReference>
<sequence>ATCPAHVSIQGFIALMQQEKYAEALKLFKQEHPFPGACGRVCHHPCEAVCTRGDADQPLAIQYLHRFLADLDFEQQSPWIPEIAEKREEKVAIIGSGPAGLTAAYYLAQKGYGVTVYEKLPVKGGMMAVGIPEYRLPKAELEKEIAVIEALGVEIKTGVAFGTDITLDSLKKEGFASVFMATGLHGSRSLGVQGEDLKGVLAGTTFLRDAAMGKAEKLTGKTIVIGGGNVAVDVALTARRLGSDDVTMVCLEKREEMPAWDYEIEEALEEKVNIVNSKGPLRFYGNDAGQVTEVSFQECTSVFDENGRFNPRYDDCQLITHEADTVIVAIGQMGETEFAKDQGIALTPPGGYEADSVTLQTPIEWVFAGGDAFYGPKSVVDAVASGKTAAESIHRFINGLDLAEGREKSWDFEKPEIDNVPQIQRITPEKLPVEQREGNFKEVTRAPAKELIDREAARCLSCGICSECYQCVDACLAGAVDHTMATRTVSLDVGAVILAPGFKAFDPSALAHLNYTGNSNVVTSLEFERILSASGPFQGYLVRPSDLREPQKIAWLQCVGSRDENPFSHGYCSSVCCMIAAKQTVIAKEHSPRPLDTAVFFMDMRTHGKEFERYYQRAEQEKGVRFIRSRVHTVETDADQNPVLKYVTEEGGLETETFDMVVLSVGLETTEQTRELAENLGIDVNAHGFARTSDLSPVATSRSGIFVCGVFQGPKDIPQSVMEASAAAAGAAADLAPARGSLTRTRELPPEQDFSGQLPRVGVFVCNCGINIGGVADVPAVREFARTLPHVVHVEDNLFTCSQDTQDKMKAVIAEHGINRVVVASCSPRTHEPLFQETIREAGLNKYLFEMANIRDQNTWVHMNNPDQATAKAKDLVAMAVAKANCARPLYQIPLD</sequence>
<protein>
    <submittedName>
        <fullName evidence="3">FAD-dependent oxidoreductase</fullName>
    </submittedName>
</protein>
<comment type="caution">
    <text evidence="3">The sequence shown here is derived from an EMBL/GenBank/DDBJ whole genome shotgun (WGS) entry which is preliminary data.</text>
</comment>
<name>A0A931CXM4_9BACT</name>
<dbReference type="GO" id="GO:0016491">
    <property type="term" value="F:oxidoreductase activity"/>
    <property type="evidence" value="ECO:0007669"/>
    <property type="project" value="InterPro"/>
</dbReference>
<dbReference type="PANTHER" id="PTHR42783:SF3">
    <property type="entry name" value="GLUTAMATE SYNTHASE [NADPH] SMALL CHAIN-RELATED"/>
    <property type="match status" value="1"/>
</dbReference>
<proteinExistence type="predicted"/>
<dbReference type="SUPFAM" id="SSF51905">
    <property type="entry name" value="FAD/NAD(P)-binding domain"/>
    <property type="match status" value="1"/>
</dbReference>
<dbReference type="Proteomes" id="UP000706172">
    <property type="component" value="Unassembled WGS sequence"/>
</dbReference>
<evidence type="ECO:0000259" key="1">
    <source>
        <dbReference type="Pfam" id="PF07992"/>
    </source>
</evidence>
<feature type="non-terminal residue" evidence="3">
    <location>
        <position position="1"/>
    </location>
</feature>
<dbReference type="InterPro" id="IPR009051">
    <property type="entry name" value="Helical_ferredxn"/>
</dbReference>
<dbReference type="InterPro" id="IPR028261">
    <property type="entry name" value="DPD_II"/>
</dbReference>
<feature type="domain" description="FAD/NAD(P)-binding" evidence="1">
    <location>
        <begin position="90"/>
        <end position="386"/>
    </location>
</feature>
<dbReference type="AlphaFoldDB" id="A0A931CXM4"/>
<dbReference type="SUPFAM" id="SSF46548">
    <property type="entry name" value="alpha-helical ferredoxin"/>
    <property type="match status" value="2"/>
</dbReference>
<dbReference type="InterPro" id="IPR023753">
    <property type="entry name" value="FAD/NAD-binding_dom"/>
</dbReference>
<dbReference type="Gene3D" id="3.50.50.60">
    <property type="entry name" value="FAD/NAD(P)-binding domain"/>
    <property type="match status" value="3"/>
</dbReference>
<organism evidence="3 4">
    <name type="scientific">Desulfotignum balticum</name>
    <dbReference type="NCBI Taxonomy" id="115781"/>
    <lineage>
        <taxon>Bacteria</taxon>
        <taxon>Pseudomonadati</taxon>
        <taxon>Thermodesulfobacteriota</taxon>
        <taxon>Desulfobacteria</taxon>
        <taxon>Desulfobacterales</taxon>
        <taxon>Desulfobacteraceae</taxon>
        <taxon>Desulfotignum</taxon>
    </lineage>
</organism>
<dbReference type="EMBL" id="JACCQK010000267">
    <property type="protein sequence ID" value="MBG0779286.1"/>
    <property type="molecule type" value="Genomic_DNA"/>
</dbReference>
<dbReference type="PRINTS" id="PR00368">
    <property type="entry name" value="FADPNR"/>
</dbReference>